<name>A0A9W6IVF1_9HYPH</name>
<accession>A0A9W6IVF1</accession>
<reference evidence="2" key="3">
    <citation type="submission" date="2023-01" db="EMBL/GenBank/DDBJ databases">
        <authorList>
            <person name="Sun Q."/>
            <person name="Evtushenko L."/>
        </authorList>
    </citation>
    <scope>NUCLEOTIDE SEQUENCE</scope>
    <source>
        <strain evidence="2">VKM B-1606</strain>
    </source>
</reference>
<dbReference type="Proteomes" id="UP000758856">
    <property type="component" value="Unassembled WGS sequence"/>
</dbReference>
<reference evidence="3 4" key="2">
    <citation type="submission" date="2021-01" db="EMBL/GenBank/DDBJ databases">
        <title>Genomic Encyclopedia of Type Strains, Phase IV (KMG-IV): sequencing the most valuable type-strain genomes for metagenomic binning, comparative biology and taxonomic classification.</title>
        <authorList>
            <person name="Goeker M."/>
        </authorList>
    </citation>
    <scope>NUCLEOTIDE SEQUENCE [LARGE SCALE GENOMIC DNA]</scope>
    <source>
        <strain evidence="3 4">DSM 6130</strain>
    </source>
</reference>
<comment type="caution">
    <text evidence="2">The sequence shown here is derived from an EMBL/GenBank/DDBJ whole genome shotgun (WGS) entry which is preliminary data.</text>
</comment>
<dbReference type="AlphaFoldDB" id="A0A9W6IVF1"/>
<proteinExistence type="predicted"/>
<organism evidence="2 5">
    <name type="scientific">Methylopila capsulata</name>
    <dbReference type="NCBI Taxonomy" id="61654"/>
    <lineage>
        <taxon>Bacteria</taxon>
        <taxon>Pseudomonadati</taxon>
        <taxon>Pseudomonadota</taxon>
        <taxon>Alphaproteobacteria</taxon>
        <taxon>Hyphomicrobiales</taxon>
        <taxon>Methylopilaceae</taxon>
        <taxon>Methylopila</taxon>
    </lineage>
</organism>
<evidence type="ECO:0000313" key="5">
    <source>
        <dbReference type="Proteomes" id="UP001143400"/>
    </source>
</evidence>
<dbReference type="Pfam" id="PF14397">
    <property type="entry name" value="ATPgrasp_ST"/>
    <property type="match status" value="1"/>
</dbReference>
<dbReference type="EMBL" id="BSFF01000002">
    <property type="protein sequence ID" value="GLK55836.1"/>
    <property type="molecule type" value="Genomic_DNA"/>
</dbReference>
<feature type="domain" description="Alpha-L-glutamate ligase-related protein ATP-grasp" evidence="1">
    <location>
        <begin position="108"/>
        <end position="353"/>
    </location>
</feature>
<dbReference type="EMBL" id="JAFBCY010000001">
    <property type="protein sequence ID" value="MBM7850540.1"/>
    <property type="molecule type" value="Genomic_DNA"/>
</dbReference>
<dbReference type="RefSeq" id="WP_204948952.1">
    <property type="nucleotide sequence ID" value="NZ_BSFF01000002.1"/>
</dbReference>
<evidence type="ECO:0000313" key="4">
    <source>
        <dbReference type="Proteomes" id="UP000758856"/>
    </source>
</evidence>
<keyword evidence="4" id="KW-1185">Reference proteome</keyword>
<gene>
    <name evidence="2" type="ORF">GCM10008170_18550</name>
    <name evidence="3" type="ORF">JOD31_000752</name>
</gene>
<evidence type="ECO:0000313" key="3">
    <source>
        <dbReference type="EMBL" id="MBM7850540.1"/>
    </source>
</evidence>
<dbReference type="Proteomes" id="UP001143400">
    <property type="component" value="Unassembled WGS sequence"/>
</dbReference>
<dbReference type="InterPro" id="IPR039523">
    <property type="entry name" value="RimK-rel_E_lig_ATP-grasp"/>
</dbReference>
<sequence>MLTLRAVPPRLFGRTSASNRRPTDLAGLYFDALWRHWSPADRAGALALSGLAALGNAARAPRSGWRHGWDATEQALLARTADPDAHLAMAARKGMHRLLNPAAYPLAANPLKNKRLFAERCREAGLPTPDTFEGEPAALRAWLEGRAGVIGKPNFASKGVGVIGFRRGPDGWRTGAEPVDKRRVLADLTALLRAGGVVQEACATHPALRSLSPGALPTLRVMTAVSEAGDIEACDRVLRLSAGGPRPVDNFNAGNIVASVDAEARIGRGFQRVDGAIVGVERHPATGDALVGHVAPDVAEATDLATRAHQAFREGFFVIGWDVGLSDRGPVLIEGNWNPGADILQLASGRSLGESRLGALYALRLRDLPADTWRRARPIERDRR</sequence>
<reference evidence="2" key="1">
    <citation type="journal article" date="2014" name="Int. J. Syst. Evol. Microbiol.">
        <title>Complete genome sequence of Corynebacterium casei LMG S-19264T (=DSM 44701T), isolated from a smear-ripened cheese.</title>
        <authorList>
            <consortium name="US DOE Joint Genome Institute (JGI-PGF)"/>
            <person name="Walter F."/>
            <person name="Albersmeier A."/>
            <person name="Kalinowski J."/>
            <person name="Ruckert C."/>
        </authorList>
    </citation>
    <scope>NUCLEOTIDE SEQUENCE</scope>
    <source>
        <strain evidence="2">VKM B-1606</strain>
    </source>
</reference>
<protein>
    <recommendedName>
        <fullName evidence="1">Alpha-L-glutamate ligase-related protein ATP-grasp domain-containing protein</fullName>
    </recommendedName>
</protein>
<evidence type="ECO:0000313" key="2">
    <source>
        <dbReference type="EMBL" id="GLK55836.1"/>
    </source>
</evidence>
<evidence type="ECO:0000259" key="1">
    <source>
        <dbReference type="Pfam" id="PF14397"/>
    </source>
</evidence>